<sequence length="39" mass="4231">MKAANERKQENSGAQFRKLVKDPVISGGVRLDTVITASD</sequence>
<reference evidence="1" key="1">
    <citation type="journal article" date="2012" name="PLoS ONE">
        <title>Gene sets for utilization of primary and secondary nutrition supplies in the distal gut of endangered iberian lynx.</title>
        <authorList>
            <person name="Alcaide M."/>
            <person name="Messina E."/>
            <person name="Richter M."/>
            <person name="Bargiela R."/>
            <person name="Peplies J."/>
            <person name="Huws S.A."/>
            <person name="Newbold C.J."/>
            <person name="Golyshin P.N."/>
            <person name="Simon M.A."/>
            <person name="Lopez G."/>
            <person name="Yakimov M.M."/>
            <person name="Ferrer M."/>
        </authorList>
    </citation>
    <scope>NUCLEOTIDE SEQUENCE</scope>
</reference>
<comment type="caution">
    <text evidence="1">The sequence shown here is derived from an EMBL/GenBank/DDBJ whole genome shotgun (WGS) entry which is preliminary data.</text>
</comment>
<proteinExistence type="predicted"/>
<feature type="non-terminal residue" evidence="1">
    <location>
        <position position="39"/>
    </location>
</feature>
<accession>J9G6H9</accession>
<dbReference type="AlphaFoldDB" id="J9G6H9"/>
<gene>
    <name evidence="1" type="ORF">EVA_14490</name>
</gene>
<evidence type="ECO:0000313" key="1">
    <source>
        <dbReference type="EMBL" id="EJW97402.1"/>
    </source>
</evidence>
<protein>
    <submittedName>
        <fullName evidence="1">Uncharacterized protein</fullName>
    </submittedName>
</protein>
<name>J9G6H9_9ZZZZ</name>
<dbReference type="EMBL" id="AMCI01004780">
    <property type="protein sequence ID" value="EJW97402.1"/>
    <property type="molecule type" value="Genomic_DNA"/>
</dbReference>
<organism evidence="1">
    <name type="scientific">gut metagenome</name>
    <dbReference type="NCBI Taxonomy" id="749906"/>
    <lineage>
        <taxon>unclassified sequences</taxon>
        <taxon>metagenomes</taxon>
        <taxon>organismal metagenomes</taxon>
    </lineage>
</organism>